<protein>
    <recommendedName>
        <fullName evidence="3">DUF3168 domain-containing protein</fullName>
    </recommendedName>
</protein>
<dbReference type="AlphaFoldDB" id="A0A1G9Q447"/>
<dbReference type="Pfam" id="PF11367">
    <property type="entry name" value="Tail_completion_gp17"/>
    <property type="match status" value="1"/>
</dbReference>
<proteinExistence type="predicted"/>
<dbReference type="Proteomes" id="UP000199759">
    <property type="component" value="Unassembled WGS sequence"/>
</dbReference>
<dbReference type="RefSeq" id="WP_176780263.1">
    <property type="nucleotide sequence ID" value="NZ_FNHG01000004.1"/>
</dbReference>
<evidence type="ECO:0000313" key="1">
    <source>
        <dbReference type="EMBL" id="SDM05277.1"/>
    </source>
</evidence>
<reference evidence="1 2" key="1">
    <citation type="submission" date="2016-10" db="EMBL/GenBank/DDBJ databases">
        <authorList>
            <person name="de Groot N.N."/>
        </authorList>
    </citation>
    <scope>NUCLEOTIDE SEQUENCE [LARGE SCALE GENOMIC DNA]</scope>
    <source>
        <strain evidence="1 2">DSM 16077</strain>
    </source>
</reference>
<accession>A0A1G9Q447</accession>
<gene>
    <name evidence="1" type="ORF">SAMN04488568_104138</name>
</gene>
<dbReference type="InterPro" id="IPR053745">
    <property type="entry name" value="Viral_Tail_Comp_sf"/>
</dbReference>
<keyword evidence="2" id="KW-1185">Reference proteome</keyword>
<dbReference type="Gene3D" id="3.30.2000.30">
    <property type="match status" value="1"/>
</dbReference>
<dbReference type="STRING" id="144026.SAMN04488568_104138"/>
<name>A0A1G9Q447_9PROT</name>
<organism evidence="1 2">
    <name type="scientific">Maricaulis salignorans</name>
    <dbReference type="NCBI Taxonomy" id="144026"/>
    <lineage>
        <taxon>Bacteria</taxon>
        <taxon>Pseudomonadati</taxon>
        <taxon>Pseudomonadota</taxon>
        <taxon>Alphaproteobacteria</taxon>
        <taxon>Maricaulales</taxon>
        <taxon>Maricaulaceae</taxon>
        <taxon>Maricaulis</taxon>
    </lineage>
</organism>
<dbReference type="InterPro" id="IPR021508">
    <property type="entry name" value="Gp17-like"/>
</dbReference>
<evidence type="ECO:0000313" key="2">
    <source>
        <dbReference type="Proteomes" id="UP000199759"/>
    </source>
</evidence>
<dbReference type="EMBL" id="FNHG01000004">
    <property type="protein sequence ID" value="SDM05277.1"/>
    <property type="molecule type" value="Genomic_DNA"/>
</dbReference>
<sequence length="135" mass="14796">MSAPEADLIAALTAAMLADAAVQAVLGDPVRLFSERSRSAAYPHASWGRSETLARDADDVTLIEHRLTLEIWCRDGDPHAITGQLREALRGLDPVLPEPWTLVLLAPAYSDVFATRDRRVKRGLIRLRAVMGRVG</sequence>
<evidence type="ECO:0008006" key="3">
    <source>
        <dbReference type="Google" id="ProtNLM"/>
    </source>
</evidence>